<evidence type="ECO:0000313" key="4">
    <source>
        <dbReference type="EMBL" id="KAB2935477.1"/>
    </source>
</evidence>
<dbReference type="SMART" id="SM00028">
    <property type="entry name" value="TPR"/>
    <property type="match status" value="4"/>
</dbReference>
<sequence>MISLSSALLASTMAVPSLLPGFFSEWKSVQSTAFEAAKEPQKPIDANKLFDEKALEKANQRLKIRDLTSAITREFFLKNFRKGEGLLAELKALNPTNGIDLYFQSILEFEKGNFATSIFMLEECLKKNNELDPAWNMLGYLYSRSGDQERALKAFEKAIAFEPYHPVYRYNHARALWLTGSFSAALDETKRVLDLRDNMPEAYFLAGLILEDMKREKEALPYYRLAEERGLSEDDFYVHYFRLGLKLDSSADLLRLLEKTRQSKNPDLIRMQATIRMNAGEFQRALEFNLQLLSNGHYVEEDLARTGELLCRTGTGMSGLQGTKLNDAAISRIRVGFEKCEGTRRKGPDVRDPVLQPAL</sequence>
<dbReference type="PANTHER" id="PTHR44943">
    <property type="entry name" value="CELLULOSE SYNTHASE OPERON PROTEIN C"/>
    <property type="match status" value="1"/>
</dbReference>
<feature type="repeat" description="TPR" evidence="3">
    <location>
        <begin position="132"/>
        <end position="165"/>
    </location>
</feature>
<gene>
    <name evidence="4" type="ORF">F9K24_01750</name>
</gene>
<protein>
    <submittedName>
        <fullName evidence="4">Tetratricopeptide repeat protein</fullName>
    </submittedName>
</protein>
<dbReference type="EMBL" id="WBUI01000001">
    <property type="protein sequence ID" value="KAB2935477.1"/>
    <property type="molecule type" value="Genomic_DNA"/>
</dbReference>
<dbReference type="InterPro" id="IPR019734">
    <property type="entry name" value="TPR_rpt"/>
</dbReference>
<dbReference type="InterPro" id="IPR051685">
    <property type="entry name" value="Ycf3/AcsC/BcsC/TPR_MFPF"/>
</dbReference>
<dbReference type="Pfam" id="PF13432">
    <property type="entry name" value="TPR_16"/>
    <property type="match status" value="1"/>
</dbReference>
<comment type="caution">
    <text evidence="4">The sequence shown here is derived from an EMBL/GenBank/DDBJ whole genome shotgun (WGS) entry which is preliminary data.</text>
</comment>
<dbReference type="SUPFAM" id="SSF48452">
    <property type="entry name" value="TPR-like"/>
    <property type="match status" value="1"/>
</dbReference>
<dbReference type="InterPro" id="IPR011990">
    <property type="entry name" value="TPR-like_helical_dom_sf"/>
</dbReference>
<evidence type="ECO:0000256" key="1">
    <source>
        <dbReference type="ARBA" id="ARBA00022737"/>
    </source>
</evidence>
<dbReference type="Proteomes" id="UP000460298">
    <property type="component" value="Unassembled WGS sequence"/>
</dbReference>
<name>A0A833H520_9LEPT</name>
<evidence type="ECO:0000256" key="2">
    <source>
        <dbReference type="ARBA" id="ARBA00022803"/>
    </source>
</evidence>
<keyword evidence="2 3" id="KW-0802">TPR repeat</keyword>
<dbReference type="PROSITE" id="PS50005">
    <property type="entry name" value="TPR"/>
    <property type="match status" value="1"/>
</dbReference>
<keyword evidence="1" id="KW-0677">Repeat</keyword>
<organism evidence="4 5">
    <name type="scientific">Leptonema illini</name>
    <dbReference type="NCBI Taxonomy" id="183"/>
    <lineage>
        <taxon>Bacteria</taxon>
        <taxon>Pseudomonadati</taxon>
        <taxon>Spirochaetota</taxon>
        <taxon>Spirochaetia</taxon>
        <taxon>Leptospirales</taxon>
        <taxon>Leptospiraceae</taxon>
        <taxon>Leptonema</taxon>
    </lineage>
</organism>
<dbReference type="Pfam" id="PF13181">
    <property type="entry name" value="TPR_8"/>
    <property type="match status" value="1"/>
</dbReference>
<dbReference type="PANTHER" id="PTHR44943:SF4">
    <property type="entry name" value="TPR REPEAT-CONTAINING PROTEIN MJ0798"/>
    <property type="match status" value="1"/>
</dbReference>
<dbReference type="AlphaFoldDB" id="A0A833H520"/>
<dbReference type="Gene3D" id="1.25.40.10">
    <property type="entry name" value="Tetratricopeptide repeat domain"/>
    <property type="match status" value="1"/>
</dbReference>
<accession>A0A833H520</accession>
<evidence type="ECO:0000313" key="5">
    <source>
        <dbReference type="Proteomes" id="UP000460298"/>
    </source>
</evidence>
<evidence type="ECO:0000256" key="3">
    <source>
        <dbReference type="PROSITE-ProRule" id="PRU00339"/>
    </source>
</evidence>
<dbReference type="PROSITE" id="PS50293">
    <property type="entry name" value="TPR_REGION"/>
    <property type="match status" value="1"/>
</dbReference>
<reference evidence="4 5" key="1">
    <citation type="submission" date="2019-10" db="EMBL/GenBank/DDBJ databases">
        <title>Extracellular Electron Transfer in a Candidatus Methanoperedens spp. Enrichment Culture.</title>
        <authorList>
            <person name="Berger S."/>
            <person name="Rangel Shaw D."/>
            <person name="Berben T."/>
            <person name="In 'T Zandt M."/>
            <person name="Frank J."/>
            <person name="Reimann J."/>
            <person name="Jetten M.S.M."/>
            <person name="Welte C.U."/>
        </authorList>
    </citation>
    <scope>NUCLEOTIDE SEQUENCE [LARGE SCALE GENOMIC DNA]</scope>
    <source>
        <strain evidence="4">SB12</strain>
    </source>
</reference>
<proteinExistence type="predicted"/>